<name>A0ABN1NP97_9ACTN</name>
<evidence type="ECO:0000313" key="1">
    <source>
        <dbReference type="EMBL" id="GAA0914057.1"/>
    </source>
</evidence>
<gene>
    <name evidence="1" type="ORF">GCM10009549_28090</name>
</gene>
<sequence>MRNLIAAFLAWFLPPHGTHRAESVRTQPVRAVSRSLPLLRAPRPADVIEADGLPVVRPYVLHHEREQMRKQQRAGRAASLRAAAGCYFPETEYAA</sequence>
<evidence type="ECO:0000313" key="2">
    <source>
        <dbReference type="Proteomes" id="UP001501005"/>
    </source>
</evidence>
<protein>
    <recommendedName>
        <fullName evidence="3">Secreted protein</fullName>
    </recommendedName>
</protein>
<dbReference type="EMBL" id="BAAAHG010000019">
    <property type="protein sequence ID" value="GAA0914057.1"/>
    <property type="molecule type" value="Genomic_DNA"/>
</dbReference>
<reference evidence="1 2" key="1">
    <citation type="journal article" date="2019" name="Int. J. Syst. Evol. Microbiol.">
        <title>The Global Catalogue of Microorganisms (GCM) 10K type strain sequencing project: providing services to taxonomists for standard genome sequencing and annotation.</title>
        <authorList>
            <consortium name="The Broad Institute Genomics Platform"/>
            <consortium name="The Broad Institute Genome Sequencing Center for Infectious Disease"/>
            <person name="Wu L."/>
            <person name="Ma J."/>
        </authorList>
    </citation>
    <scope>NUCLEOTIDE SEQUENCE [LARGE SCALE GENOMIC DNA]</scope>
    <source>
        <strain evidence="1 2">JCM 10673</strain>
    </source>
</reference>
<dbReference type="Proteomes" id="UP001501005">
    <property type="component" value="Unassembled WGS sequence"/>
</dbReference>
<comment type="caution">
    <text evidence="1">The sequence shown here is derived from an EMBL/GenBank/DDBJ whole genome shotgun (WGS) entry which is preliminary data.</text>
</comment>
<organism evidence="1 2">
    <name type="scientific">Streptomyces thermoalcalitolerans</name>
    <dbReference type="NCBI Taxonomy" id="65605"/>
    <lineage>
        <taxon>Bacteria</taxon>
        <taxon>Bacillati</taxon>
        <taxon>Actinomycetota</taxon>
        <taxon>Actinomycetes</taxon>
        <taxon>Kitasatosporales</taxon>
        <taxon>Streptomycetaceae</taxon>
        <taxon>Streptomyces</taxon>
    </lineage>
</organism>
<evidence type="ECO:0008006" key="3">
    <source>
        <dbReference type="Google" id="ProtNLM"/>
    </source>
</evidence>
<proteinExistence type="predicted"/>
<accession>A0ABN1NP97</accession>
<keyword evidence="2" id="KW-1185">Reference proteome</keyword>